<dbReference type="GO" id="GO:0006897">
    <property type="term" value="P:endocytosis"/>
    <property type="evidence" value="ECO:0007669"/>
    <property type="project" value="TreeGrafter"/>
</dbReference>
<dbReference type="PRINTS" id="PR00195">
    <property type="entry name" value="DYNAMIN"/>
</dbReference>
<dbReference type="GO" id="GO:0008017">
    <property type="term" value="F:microtubule binding"/>
    <property type="evidence" value="ECO:0007669"/>
    <property type="project" value="TreeGrafter"/>
</dbReference>
<proteinExistence type="predicted"/>
<dbReference type="PANTHER" id="PTHR11566:SF215">
    <property type="entry name" value="DYNAMIN GTPASE"/>
    <property type="match status" value="1"/>
</dbReference>
<dbReference type="GO" id="GO:0005874">
    <property type="term" value="C:microtubule"/>
    <property type="evidence" value="ECO:0007669"/>
    <property type="project" value="TreeGrafter"/>
</dbReference>
<evidence type="ECO:0000256" key="2">
    <source>
        <dbReference type="ARBA" id="ARBA00023134"/>
    </source>
</evidence>
<dbReference type="Proteomes" id="UP000053317">
    <property type="component" value="Unassembled WGS sequence"/>
</dbReference>
<sequence>MPDEKKSFADPHLLDKIDRLIACNVGEHVDLPQLVVVGDQSSGKSSVLEGLTDLPFPRSSGLCTRFATHIMFRRVPDSGTFVSIIPSPDSSPEHVKRVMACKASIESLDSEQFAVIMTEVQDVMGISADTINGNSCSAFSGDILRVEIRGPNEPHMSVIDVPGIFRGTTQGLTTKADMMLEILEMAVEVDKDGHRTLGVLTKPDLVPKGDEHSVIELLTGRRHQLTLGWNIVRNPSQQELEQIQSSTDRHAIEQAFFLPLRDRLQEVLGAHIRREFPKVKLEITKILRSCNERLDSLGPARDTPSEQSKFLMSVATRFSRLVDCALSANYNNGFFVGNDIARLATRVVRRNESFATAMEFLGQTYYFDGQSMNTIETNGDGNSEGSLVSRSETIKQIKNKLTTEGKYNICEVGIHDDLHDILDKPTTVASPNGTNVLSWLSRVYNGSRGFEIGTYDTKLLSATMREQTEHWEGIAYGYIIDVIGMVHEFICASLAQLCPDSRVQTGLKSLLMEDLIQKYKTALANVQFLLRVERTGTPTTMNHYFNENLEKCRQNRMKVSLSKVAINLQGYDGNKFVRLNDIGTTQSMSNGKYMIQDIHDTLQSYYKVARKRFVDNVCRHATDYHLLKGDDSPLQLLCPDLINTLTDTQLEEIGGEDIPQKRLRAMLKKQKEDLEAGRKILR</sequence>
<dbReference type="InterPro" id="IPR000375">
    <property type="entry name" value="Dynamin_stalk"/>
</dbReference>
<keyword evidence="2" id="KW-0342">GTP-binding</keyword>
<feature type="domain" description="GED" evidence="3">
    <location>
        <begin position="595"/>
        <end position="682"/>
    </location>
</feature>
<dbReference type="InterPro" id="IPR027417">
    <property type="entry name" value="P-loop_NTPase"/>
</dbReference>
<dbReference type="EMBL" id="LCWF01000104">
    <property type="protein sequence ID" value="KKY19934.1"/>
    <property type="molecule type" value="Genomic_DNA"/>
</dbReference>
<keyword evidence="5" id="KW-1185">Reference proteome</keyword>
<dbReference type="PANTHER" id="PTHR11566">
    <property type="entry name" value="DYNAMIN"/>
    <property type="match status" value="1"/>
</dbReference>
<keyword evidence="1" id="KW-0547">Nucleotide-binding</keyword>
<name>A0A0G2EBS0_PHACM</name>
<comment type="caution">
    <text evidence="4">The sequence shown here is derived from an EMBL/GenBank/DDBJ whole genome shotgun (WGS) entry which is preliminary data.</text>
</comment>
<dbReference type="InterPro" id="IPR001401">
    <property type="entry name" value="Dynamin_GTPase"/>
</dbReference>
<dbReference type="InterPro" id="IPR022812">
    <property type="entry name" value="Dynamin"/>
</dbReference>
<organism evidence="4 5">
    <name type="scientific">Phaeomoniella chlamydospora</name>
    <name type="common">Phaeoacremonium chlamydosporum</name>
    <dbReference type="NCBI Taxonomy" id="158046"/>
    <lineage>
        <taxon>Eukaryota</taxon>
        <taxon>Fungi</taxon>
        <taxon>Dikarya</taxon>
        <taxon>Ascomycota</taxon>
        <taxon>Pezizomycotina</taxon>
        <taxon>Eurotiomycetes</taxon>
        <taxon>Chaetothyriomycetidae</taxon>
        <taxon>Phaeomoniellales</taxon>
        <taxon>Phaeomoniellaceae</taxon>
        <taxon>Phaeomoniella</taxon>
    </lineage>
</organism>
<evidence type="ECO:0000259" key="3">
    <source>
        <dbReference type="PROSITE" id="PS51388"/>
    </source>
</evidence>
<reference evidence="4 5" key="1">
    <citation type="submission" date="2015-05" db="EMBL/GenBank/DDBJ databases">
        <title>Distinctive expansion of gene families associated with plant cell wall degradation and secondary metabolism in the genomes of grapevine trunk pathogens.</title>
        <authorList>
            <person name="Lawrence D.P."/>
            <person name="Travadon R."/>
            <person name="Rolshausen P.E."/>
            <person name="Baumgartner K."/>
        </authorList>
    </citation>
    <scope>NUCLEOTIDE SEQUENCE [LARGE SCALE GENOMIC DNA]</scope>
    <source>
        <strain evidence="4">UCRPC4</strain>
    </source>
</reference>
<dbReference type="GO" id="GO:0005739">
    <property type="term" value="C:mitochondrion"/>
    <property type="evidence" value="ECO:0007669"/>
    <property type="project" value="TreeGrafter"/>
</dbReference>
<dbReference type="InterPro" id="IPR020850">
    <property type="entry name" value="GED_dom"/>
</dbReference>
<protein>
    <submittedName>
        <fullName evidence="4">Putative dynamin gtpase</fullName>
    </submittedName>
</protein>
<evidence type="ECO:0000256" key="1">
    <source>
        <dbReference type="ARBA" id="ARBA00022741"/>
    </source>
</evidence>
<dbReference type="GO" id="GO:0000266">
    <property type="term" value="P:mitochondrial fission"/>
    <property type="evidence" value="ECO:0007669"/>
    <property type="project" value="TreeGrafter"/>
</dbReference>
<dbReference type="PROSITE" id="PS51388">
    <property type="entry name" value="GED"/>
    <property type="match status" value="1"/>
</dbReference>
<dbReference type="Gene3D" id="3.40.50.300">
    <property type="entry name" value="P-loop containing nucleotide triphosphate hydrolases"/>
    <property type="match status" value="2"/>
</dbReference>
<evidence type="ECO:0000313" key="4">
    <source>
        <dbReference type="EMBL" id="KKY19934.1"/>
    </source>
</evidence>
<dbReference type="OrthoDB" id="415706at2759"/>
<reference evidence="4 5" key="2">
    <citation type="submission" date="2015-05" db="EMBL/GenBank/DDBJ databases">
        <authorList>
            <person name="Morales-Cruz A."/>
            <person name="Amrine K.C."/>
            <person name="Cantu D."/>
        </authorList>
    </citation>
    <scope>NUCLEOTIDE SEQUENCE [LARGE SCALE GENOMIC DNA]</scope>
    <source>
        <strain evidence="4">UCRPC4</strain>
    </source>
</reference>
<dbReference type="CDD" id="cd08771">
    <property type="entry name" value="DLP_1"/>
    <property type="match status" value="1"/>
</dbReference>
<dbReference type="Gene3D" id="1.20.120.1240">
    <property type="entry name" value="Dynamin, middle domain"/>
    <property type="match status" value="1"/>
</dbReference>
<dbReference type="SMART" id="SM00053">
    <property type="entry name" value="DYNc"/>
    <property type="match status" value="1"/>
</dbReference>
<dbReference type="GO" id="GO:0005525">
    <property type="term" value="F:GTP binding"/>
    <property type="evidence" value="ECO:0007669"/>
    <property type="project" value="InterPro"/>
</dbReference>
<gene>
    <name evidence="4" type="ORF">UCRPC4_g04361</name>
</gene>
<dbReference type="AlphaFoldDB" id="A0A0G2EBS0"/>
<accession>A0A0G2EBS0</accession>
<dbReference type="InterPro" id="IPR045063">
    <property type="entry name" value="Dynamin_N"/>
</dbReference>
<dbReference type="GO" id="GO:0016559">
    <property type="term" value="P:peroxisome fission"/>
    <property type="evidence" value="ECO:0007669"/>
    <property type="project" value="TreeGrafter"/>
</dbReference>
<dbReference type="Pfam" id="PF01031">
    <property type="entry name" value="Dynamin_M"/>
    <property type="match status" value="1"/>
</dbReference>
<evidence type="ECO:0000313" key="5">
    <source>
        <dbReference type="Proteomes" id="UP000053317"/>
    </source>
</evidence>
<dbReference type="GO" id="GO:0003924">
    <property type="term" value="F:GTPase activity"/>
    <property type="evidence" value="ECO:0007669"/>
    <property type="project" value="InterPro"/>
</dbReference>
<dbReference type="GO" id="GO:0016020">
    <property type="term" value="C:membrane"/>
    <property type="evidence" value="ECO:0007669"/>
    <property type="project" value="TreeGrafter"/>
</dbReference>
<dbReference type="SUPFAM" id="SSF52540">
    <property type="entry name" value="P-loop containing nucleoside triphosphate hydrolases"/>
    <property type="match status" value="1"/>
</dbReference>
<dbReference type="Pfam" id="PF00350">
    <property type="entry name" value="Dynamin_N"/>
    <property type="match status" value="1"/>
</dbReference>
<dbReference type="GO" id="GO:0048312">
    <property type="term" value="P:intracellular distribution of mitochondria"/>
    <property type="evidence" value="ECO:0007669"/>
    <property type="project" value="TreeGrafter"/>
</dbReference>